<gene>
    <name evidence="15" type="ORF">A5630_11320</name>
</gene>
<feature type="binding site" evidence="12">
    <location>
        <position position="394"/>
    </location>
    <ligand>
        <name>FAD</name>
        <dbReference type="ChEBI" id="CHEBI:57692"/>
    </ligand>
</feature>
<evidence type="ECO:0000256" key="1">
    <source>
        <dbReference type="ARBA" id="ARBA00012604"/>
    </source>
</evidence>
<dbReference type="CDD" id="cd06199">
    <property type="entry name" value="SiR"/>
    <property type="match status" value="1"/>
</dbReference>
<keyword evidence="8" id="KW-0249">Electron transport</keyword>
<sequence length="580" mass="63416">MKIAYIPEDAPFSGDQRAWISGFLAGLHSRLAINVAAPPPVVVGDQPASLPQLRVLYGTQTGNAEGVANDAAAAAKSQGFDVKVSGLDEIELGEFAGLKFVLIVTSTYGEGEMPDNAELFWEALSASTAPRLEGVSFGVLALGDTGYDGFCQAGKLFDMRLEQLGATRVVPRTDCDVDYEAQAADWIQSALMALVPTSGASGRPSAPPPSAVARSGWTRKNPFVAALAVNRLLSGSGSDKEIRHYEFALADSGIEYEAGDALAVLPQNNPALVQAIAEHFRVSVDTMVDGEPLSELLGNRYEISSPSKDLLGEVESRAENEELSHVLRGGVKERLDRWLWGKDILDVLRIAGDDLSVEEFVGLLKPLQHRAYSISSSALAHPDRIHLTVASVRYEMGGRMRGGVCSTFLADRSETAKIFLQPNKSFRVPADNDVPMIMVGPGTGIAPFRAFLQEREKRGAGGRNWLFFGDQHRADDYVYEDELTAWQASGLLDRLDLAFSRDQREKVYVQHRMRENGKELFGWLQDGGHFYVCGDALRMAKDVDQALHDVVAEHGGLDHDAATDYVNELKREKRYVRDVY</sequence>
<feature type="binding site" evidence="12">
    <location>
        <begin position="403"/>
        <end position="406"/>
    </location>
    <ligand>
        <name>FAD</name>
        <dbReference type="ChEBI" id="CHEBI:57692"/>
    </ligand>
</feature>
<dbReference type="PANTHER" id="PTHR19384">
    <property type="entry name" value="NITRIC OXIDE SYNTHASE-RELATED"/>
    <property type="match status" value="1"/>
</dbReference>
<reference evidence="15 16" key="1">
    <citation type="submission" date="2016-06" db="EMBL/GenBank/DDBJ databases">
        <authorList>
            <person name="Kjaerup R.B."/>
            <person name="Dalgaard T.S."/>
            <person name="Juul-Madsen H.R."/>
        </authorList>
    </citation>
    <scope>NUCLEOTIDE SEQUENCE [LARGE SCALE GENOMIC DNA]</scope>
    <source>
        <strain evidence="15 16">1127319.6</strain>
    </source>
</reference>
<protein>
    <recommendedName>
        <fullName evidence="1">assimilatory sulfite reductase (NADPH)</fullName>
        <ecNumber evidence="1">1.8.1.2</ecNumber>
    </recommendedName>
</protein>
<dbReference type="NCBIfam" id="NF004859">
    <property type="entry name" value="PRK06214.1"/>
    <property type="match status" value="1"/>
</dbReference>
<dbReference type="PROSITE" id="PS51384">
    <property type="entry name" value="FAD_FR"/>
    <property type="match status" value="1"/>
</dbReference>
<evidence type="ECO:0000256" key="11">
    <source>
        <dbReference type="ARBA" id="ARBA00052219"/>
    </source>
</evidence>
<evidence type="ECO:0000256" key="9">
    <source>
        <dbReference type="ARBA" id="ARBA00023002"/>
    </source>
</evidence>
<dbReference type="Gene3D" id="1.20.990.10">
    <property type="entry name" value="NADPH-cytochrome p450 Reductase, Chain A, domain 3"/>
    <property type="match status" value="1"/>
</dbReference>
<dbReference type="InterPro" id="IPR017938">
    <property type="entry name" value="Riboflavin_synthase-like_b-brl"/>
</dbReference>
<dbReference type="SUPFAM" id="SSF52218">
    <property type="entry name" value="Flavoproteins"/>
    <property type="match status" value="1"/>
</dbReference>
<organism evidence="15 16">
    <name type="scientific">Mycolicibacterium mucogenicum</name>
    <name type="common">Mycobacterium mucogenicum</name>
    <dbReference type="NCBI Taxonomy" id="56689"/>
    <lineage>
        <taxon>Bacteria</taxon>
        <taxon>Bacillati</taxon>
        <taxon>Actinomycetota</taxon>
        <taxon>Actinomycetes</taxon>
        <taxon>Mycobacteriales</taxon>
        <taxon>Mycobacteriaceae</taxon>
        <taxon>Mycolicibacterium</taxon>
    </lineage>
</organism>
<dbReference type="Pfam" id="PF00258">
    <property type="entry name" value="Flavodoxin_1"/>
    <property type="match status" value="1"/>
</dbReference>
<dbReference type="EC" id="1.8.1.2" evidence="1"/>
<dbReference type="InterPro" id="IPR010199">
    <property type="entry name" value="CysJ"/>
</dbReference>
<dbReference type="SUPFAM" id="SSF63380">
    <property type="entry name" value="Riboflavin synthase domain-like"/>
    <property type="match status" value="1"/>
</dbReference>
<proteinExistence type="predicted"/>
<evidence type="ECO:0000259" key="13">
    <source>
        <dbReference type="PROSITE" id="PS50902"/>
    </source>
</evidence>
<evidence type="ECO:0000256" key="6">
    <source>
        <dbReference type="ARBA" id="ARBA00022827"/>
    </source>
</evidence>
<keyword evidence="6 12" id="KW-0274">FAD</keyword>
<dbReference type="InterPro" id="IPR001094">
    <property type="entry name" value="Flavdoxin-like"/>
</dbReference>
<evidence type="ECO:0000313" key="16">
    <source>
        <dbReference type="Proteomes" id="UP000093898"/>
    </source>
</evidence>
<feature type="binding site" evidence="12">
    <location>
        <begin position="500"/>
        <end position="501"/>
    </location>
    <ligand>
        <name>NADP(+)</name>
        <dbReference type="ChEBI" id="CHEBI:58349"/>
    </ligand>
</feature>
<dbReference type="InterPro" id="IPR023173">
    <property type="entry name" value="NADPH_Cyt_P450_Rdtase_alpha"/>
</dbReference>
<evidence type="ECO:0000256" key="4">
    <source>
        <dbReference type="ARBA" id="ARBA00022630"/>
    </source>
</evidence>
<dbReference type="FunFam" id="3.40.50.80:FF:000001">
    <property type="entry name" value="NADPH--cytochrome P450 reductase 1"/>
    <property type="match status" value="1"/>
</dbReference>
<dbReference type="InterPro" id="IPR001709">
    <property type="entry name" value="Flavoprot_Pyr_Nucl_cyt_Rdtase"/>
</dbReference>
<keyword evidence="10" id="KW-0198">Cysteine biosynthesis</keyword>
<dbReference type="Pfam" id="PF00175">
    <property type="entry name" value="NAD_binding_1"/>
    <property type="match status" value="1"/>
</dbReference>
<dbReference type="OrthoDB" id="7376058at2"/>
<dbReference type="PRINTS" id="PR00369">
    <property type="entry name" value="FLAVODOXIN"/>
</dbReference>
<feature type="binding site" evidence="12">
    <location>
        <position position="542"/>
    </location>
    <ligand>
        <name>NADP(+)</name>
        <dbReference type="ChEBI" id="CHEBI:58349"/>
    </ligand>
</feature>
<comment type="caution">
    <text evidence="15">The sequence shown here is derived from an EMBL/GenBank/DDBJ whole genome shotgun (WGS) entry which is preliminary data.</text>
</comment>
<dbReference type="InterPro" id="IPR029039">
    <property type="entry name" value="Flavoprotein-like_sf"/>
</dbReference>
<evidence type="ECO:0000256" key="12">
    <source>
        <dbReference type="PIRSR" id="PIRSR000207-1"/>
    </source>
</evidence>
<dbReference type="PROSITE" id="PS50902">
    <property type="entry name" value="FLAVODOXIN_LIKE"/>
    <property type="match status" value="1"/>
</dbReference>
<dbReference type="Gene3D" id="3.40.50.80">
    <property type="entry name" value="Nucleotide-binding domain of ferredoxin-NADP reductase (FNR) module"/>
    <property type="match status" value="1"/>
</dbReference>
<keyword evidence="9" id="KW-0560">Oxidoreductase</keyword>
<dbReference type="GO" id="GO:0005829">
    <property type="term" value="C:cytosol"/>
    <property type="evidence" value="ECO:0007669"/>
    <property type="project" value="TreeGrafter"/>
</dbReference>
<dbReference type="InterPro" id="IPR003097">
    <property type="entry name" value="CysJ-like_FAD-binding"/>
</dbReference>
<evidence type="ECO:0000256" key="8">
    <source>
        <dbReference type="ARBA" id="ARBA00022982"/>
    </source>
</evidence>
<dbReference type="GO" id="GO:0050660">
    <property type="term" value="F:flavin adenine dinucleotide binding"/>
    <property type="evidence" value="ECO:0007669"/>
    <property type="project" value="InterPro"/>
</dbReference>
<dbReference type="Gene3D" id="3.40.50.360">
    <property type="match status" value="1"/>
</dbReference>
<comment type="cofactor">
    <cofactor evidence="12">
        <name>FMN</name>
        <dbReference type="ChEBI" id="CHEBI:58210"/>
    </cofactor>
    <text evidence="12">Binds 1 FMN per subunit.</text>
</comment>
<dbReference type="InterPro" id="IPR039261">
    <property type="entry name" value="FNR_nucleotide-bd"/>
</dbReference>
<keyword evidence="7 12" id="KW-0521">NADP</keyword>
<dbReference type="InterPro" id="IPR017927">
    <property type="entry name" value="FAD-bd_FR_type"/>
</dbReference>
<dbReference type="InterPro" id="IPR008254">
    <property type="entry name" value="Flavodoxin/NO_synth"/>
</dbReference>
<comment type="catalytic activity">
    <reaction evidence="11">
        <text>hydrogen sulfide + 3 NADP(+) + 3 H2O = sulfite + 3 NADPH + 4 H(+)</text>
        <dbReference type="Rhea" id="RHEA:13801"/>
        <dbReference type="ChEBI" id="CHEBI:15377"/>
        <dbReference type="ChEBI" id="CHEBI:15378"/>
        <dbReference type="ChEBI" id="CHEBI:17359"/>
        <dbReference type="ChEBI" id="CHEBI:29919"/>
        <dbReference type="ChEBI" id="CHEBI:57783"/>
        <dbReference type="ChEBI" id="CHEBI:58349"/>
        <dbReference type="EC" id="1.8.1.2"/>
    </reaction>
</comment>
<dbReference type="PRINTS" id="PR00371">
    <property type="entry name" value="FPNCR"/>
</dbReference>
<feature type="binding site" evidence="12">
    <location>
        <begin position="506"/>
        <end position="510"/>
    </location>
    <ligand>
        <name>NADP(+)</name>
        <dbReference type="ChEBI" id="CHEBI:58349"/>
    </ligand>
</feature>
<dbReference type="EMBL" id="LZLC01000012">
    <property type="protein sequence ID" value="OBJ46589.1"/>
    <property type="molecule type" value="Genomic_DNA"/>
</dbReference>
<evidence type="ECO:0000256" key="7">
    <source>
        <dbReference type="ARBA" id="ARBA00022857"/>
    </source>
</evidence>
<feature type="domain" description="FAD-binding FR-type" evidence="14">
    <location>
        <begin position="220"/>
        <end position="448"/>
    </location>
</feature>
<feature type="binding site" evidence="12">
    <location>
        <begin position="388"/>
        <end position="390"/>
    </location>
    <ligand>
        <name>FAD</name>
        <dbReference type="ChEBI" id="CHEBI:57692"/>
    </ligand>
</feature>
<feature type="binding site" evidence="12">
    <location>
        <begin position="142"/>
        <end position="151"/>
    </location>
    <ligand>
        <name>FMN</name>
        <dbReference type="ChEBI" id="CHEBI:58210"/>
    </ligand>
</feature>
<dbReference type="PIRSF" id="PIRSF000207">
    <property type="entry name" value="SiR-FP_CysJ"/>
    <property type="match status" value="1"/>
</dbReference>
<dbReference type="SUPFAM" id="SSF52343">
    <property type="entry name" value="Ferredoxin reductase-like, C-terminal NADP-linked domain"/>
    <property type="match status" value="1"/>
</dbReference>
<dbReference type="RefSeq" id="WP_064978644.1">
    <property type="nucleotide sequence ID" value="NZ_LZLC01000012.1"/>
</dbReference>
<dbReference type="InterPro" id="IPR001433">
    <property type="entry name" value="OxRdtase_FAD/NAD-bd"/>
</dbReference>
<keyword evidence="2" id="KW-0813">Transport</keyword>
<keyword evidence="5 12" id="KW-0288">FMN</keyword>
<dbReference type="Gene3D" id="2.40.30.10">
    <property type="entry name" value="Translation factors"/>
    <property type="match status" value="1"/>
</dbReference>
<comment type="cofactor">
    <cofactor evidence="12">
        <name>FAD</name>
        <dbReference type="ChEBI" id="CHEBI:57692"/>
    </cofactor>
    <text evidence="12">Binds 1 FAD per subunit.</text>
</comment>
<evidence type="ECO:0000256" key="2">
    <source>
        <dbReference type="ARBA" id="ARBA00022448"/>
    </source>
</evidence>
<feature type="binding site" evidence="12">
    <location>
        <begin position="370"/>
        <end position="373"/>
    </location>
    <ligand>
        <name>FAD</name>
        <dbReference type="ChEBI" id="CHEBI:57692"/>
    </ligand>
</feature>
<keyword evidence="4" id="KW-0285">Flavoprotein</keyword>
<feature type="domain" description="Flavodoxin-like" evidence="13">
    <location>
        <begin position="53"/>
        <end position="191"/>
    </location>
</feature>
<dbReference type="Pfam" id="PF00667">
    <property type="entry name" value="FAD_binding_1"/>
    <property type="match status" value="1"/>
</dbReference>
<feature type="binding site" evidence="12">
    <location>
        <begin position="106"/>
        <end position="109"/>
    </location>
    <ligand>
        <name>FMN</name>
        <dbReference type="ChEBI" id="CHEBI:58210"/>
    </ligand>
</feature>
<dbReference type="Proteomes" id="UP000093898">
    <property type="component" value="Unassembled WGS sequence"/>
</dbReference>
<dbReference type="GO" id="GO:0019344">
    <property type="term" value="P:cysteine biosynthetic process"/>
    <property type="evidence" value="ECO:0007669"/>
    <property type="project" value="UniProtKB-KW"/>
</dbReference>
<evidence type="ECO:0000256" key="3">
    <source>
        <dbReference type="ARBA" id="ARBA00022605"/>
    </source>
</evidence>
<dbReference type="PANTHER" id="PTHR19384:SF128">
    <property type="entry name" value="NADPH OXIDOREDUCTASE A"/>
    <property type="match status" value="1"/>
</dbReference>
<evidence type="ECO:0000313" key="15">
    <source>
        <dbReference type="EMBL" id="OBJ46589.1"/>
    </source>
</evidence>
<accession>A0A1A3HFZ5</accession>
<keyword evidence="3" id="KW-0028">Amino-acid biosynthesis</keyword>
<evidence type="ECO:0000259" key="14">
    <source>
        <dbReference type="PROSITE" id="PS51384"/>
    </source>
</evidence>
<feature type="binding site" evidence="12">
    <location>
        <position position="580"/>
    </location>
    <ligand>
        <name>FAD</name>
        <dbReference type="ChEBI" id="CHEBI:57692"/>
    </ligand>
</feature>
<dbReference type="GO" id="GO:0010181">
    <property type="term" value="F:FMN binding"/>
    <property type="evidence" value="ECO:0007669"/>
    <property type="project" value="InterPro"/>
</dbReference>
<dbReference type="AlphaFoldDB" id="A0A1A3HFZ5"/>
<dbReference type="GO" id="GO:0004783">
    <property type="term" value="F:sulfite reductase (NADPH) activity"/>
    <property type="evidence" value="ECO:0007669"/>
    <property type="project" value="UniProtKB-EC"/>
</dbReference>
<dbReference type="STRING" id="56689.GCA_001291445_04805"/>
<evidence type="ECO:0000256" key="5">
    <source>
        <dbReference type="ARBA" id="ARBA00022643"/>
    </source>
</evidence>
<name>A0A1A3HFZ5_MYCMU</name>
<evidence type="ECO:0000256" key="10">
    <source>
        <dbReference type="ARBA" id="ARBA00023192"/>
    </source>
</evidence>